<evidence type="ECO:0000313" key="1">
    <source>
        <dbReference type="EMBL" id="KAJ8110667.1"/>
    </source>
</evidence>
<proteinExistence type="predicted"/>
<evidence type="ECO:0000313" key="2">
    <source>
        <dbReference type="Proteomes" id="UP001153334"/>
    </source>
</evidence>
<dbReference type="EMBL" id="JAPESX010001895">
    <property type="protein sequence ID" value="KAJ8110667.1"/>
    <property type="molecule type" value="Genomic_DNA"/>
</dbReference>
<dbReference type="Proteomes" id="UP001153334">
    <property type="component" value="Unassembled WGS sequence"/>
</dbReference>
<organism evidence="1 2">
    <name type="scientific">Nemania bipapillata</name>
    <dbReference type="NCBI Taxonomy" id="110536"/>
    <lineage>
        <taxon>Eukaryota</taxon>
        <taxon>Fungi</taxon>
        <taxon>Dikarya</taxon>
        <taxon>Ascomycota</taxon>
        <taxon>Pezizomycotina</taxon>
        <taxon>Sordariomycetes</taxon>
        <taxon>Xylariomycetidae</taxon>
        <taxon>Xylariales</taxon>
        <taxon>Xylariaceae</taxon>
        <taxon>Nemania</taxon>
    </lineage>
</organism>
<keyword evidence="2" id="KW-1185">Reference proteome</keyword>
<accession>A0ACC2I5N6</accession>
<sequence>MASQGKSKTNFKTYEASTRLLAAVIATNNIKLDYAELARHVGGEATKDSINHRFRPIKQLAKMQAACVQKGQDPGELPADKGALAELVGGGATGPALEHRMRPIKQLAKLQADYRDNNKDPGELPIEKGGESLQPS</sequence>
<protein>
    <submittedName>
        <fullName evidence="1">Uncharacterized protein</fullName>
    </submittedName>
</protein>
<comment type="caution">
    <text evidence="1">The sequence shown here is derived from an EMBL/GenBank/DDBJ whole genome shotgun (WGS) entry which is preliminary data.</text>
</comment>
<reference evidence="1" key="1">
    <citation type="submission" date="2022-11" db="EMBL/GenBank/DDBJ databases">
        <title>Genome Sequence of Nemania bipapillata.</title>
        <authorList>
            <person name="Buettner E."/>
        </authorList>
    </citation>
    <scope>NUCLEOTIDE SEQUENCE</scope>
    <source>
        <strain evidence="1">CP14</strain>
    </source>
</reference>
<name>A0ACC2I5N6_9PEZI</name>
<gene>
    <name evidence="1" type="ORF">ONZ43_g5816</name>
</gene>